<gene>
    <name evidence="1" type="ORF">CCACVL1_21299</name>
</gene>
<sequence length="29" mass="3317">MYGIYMPRIAGSPDPEAHETERAVIWGLR</sequence>
<organism evidence="1 2">
    <name type="scientific">Corchorus capsularis</name>
    <name type="common">Jute</name>
    <dbReference type="NCBI Taxonomy" id="210143"/>
    <lineage>
        <taxon>Eukaryota</taxon>
        <taxon>Viridiplantae</taxon>
        <taxon>Streptophyta</taxon>
        <taxon>Embryophyta</taxon>
        <taxon>Tracheophyta</taxon>
        <taxon>Spermatophyta</taxon>
        <taxon>Magnoliopsida</taxon>
        <taxon>eudicotyledons</taxon>
        <taxon>Gunneridae</taxon>
        <taxon>Pentapetalae</taxon>
        <taxon>rosids</taxon>
        <taxon>malvids</taxon>
        <taxon>Malvales</taxon>
        <taxon>Malvaceae</taxon>
        <taxon>Grewioideae</taxon>
        <taxon>Apeibeae</taxon>
        <taxon>Corchorus</taxon>
    </lineage>
</organism>
<reference evidence="1 2" key="1">
    <citation type="submission" date="2013-09" db="EMBL/GenBank/DDBJ databases">
        <title>Corchorus capsularis genome sequencing.</title>
        <authorList>
            <person name="Alam M."/>
            <person name="Haque M.S."/>
            <person name="Islam M.S."/>
            <person name="Emdad E.M."/>
            <person name="Islam M.M."/>
            <person name="Ahmed B."/>
            <person name="Halim A."/>
            <person name="Hossen Q.M.M."/>
            <person name="Hossain M.Z."/>
            <person name="Ahmed R."/>
            <person name="Khan M.M."/>
            <person name="Islam R."/>
            <person name="Rashid M.M."/>
            <person name="Khan S.A."/>
            <person name="Rahman M.S."/>
            <person name="Alam M."/>
        </authorList>
    </citation>
    <scope>NUCLEOTIDE SEQUENCE [LARGE SCALE GENOMIC DNA]</scope>
    <source>
        <strain evidence="2">cv. CVL-1</strain>
        <tissue evidence="1">Whole seedling</tissue>
    </source>
</reference>
<dbReference type="EMBL" id="AWWV01012566">
    <property type="protein sequence ID" value="OMO66100.1"/>
    <property type="molecule type" value="Genomic_DNA"/>
</dbReference>
<comment type="caution">
    <text evidence="1">The sequence shown here is derived from an EMBL/GenBank/DDBJ whole genome shotgun (WGS) entry which is preliminary data.</text>
</comment>
<proteinExistence type="predicted"/>
<name>A0A1R3H757_COCAP</name>
<protein>
    <submittedName>
        <fullName evidence="1">Uncharacterized protein</fullName>
    </submittedName>
</protein>
<keyword evidence="2" id="KW-1185">Reference proteome</keyword>
<accession>A0A1R3H757</accession>
<dbReference type="Gramene" id="OMO66100">
    <property type="protein sequence ID" value="OMO66100"/>
    <property type="gene ID" value="CCACVL1_21299"/>
</dbReference>
<evidence type="ECO:0000313" key="1">
    <source>
        <dbReference type="EMBL" id="OMO66100.1"/>
    </source>
</evidence>
<dbReference type="AlphaFoldDB" id="A0A1R3H757"/>
<dbReference type="Proteomes" id="UP000188268">
    <property type="component" value="Unassembled WGS sequence"/>
</dbReference>
<evidence type="ECO:0000313" key="2">
    <source>
        <dbReference type="Proteomes" id="UP000188268"/>
    </source>
</evidence>